<comment type="caution">
    <text evidence="4">The sequence shown here is derived from an EMBL/GenBank/DDBJ whole genome shotgun (WGS) entry which is preliminary data.</text>
</comment>
<evidence type="ECO:0000313" key="5">
    <source>
        <dbReference type="Proteomes" id="UP000663845"/>
    </source>
</evidence>
<evidence type="ECO:0000259" key="3">
    <source>
        <dbReference type="PROSITE" id="PS50190"/>
    </source>
</evidence>
<dbReference type="InterPro" id="IPR035999">
    <property type="entry name" value="Sec7_dom_sf"/>
</dbReference>
<sequence>MLTTDLHSVNVKKKMTKEQYIKMNRGINDSRDLPEEFLSKIYDEIKNEEIKLKVTSVKRGTKENIVNDKQRELLFNVQMKDVELIARDLMSNAGTISEEFTIAKHLEHVRPMFQKAWSPCLAAFSVNLQDSHHIDLINLCLTGISYAIRIACIFHMELERNAFIQALSRFTFLMTTSQGMEIKAKNVECLKALISIAQTDGNYLGEAWYDILKCISQLELAQLFGINDNKARLSGKNSHPHHHDNHNHSHLPTHNISTTFSLPFDNLFNTEKSQLNKRLQSMQDQIHITTTQNIVVAVDRIFSGSARLDGDAIVSFVQSLCHVSMDELYSTPPRMFSLLKVIEISYYNMGRIRLQWSRIWEIVGEHFNKAACHPSQDVCFFAVDSLRQLSMKFLEKGEFPNFRFQKEFLKPFEIIMKKHSDTVIGEIVDGMEILKNINDYFAGADNQADADGGIALTNVTIYSCAEK</sequence>
<dbReference type="GO" id="GO:0005737">
    <property type="term" value="C:cytoplasm"/>
    <property type="evidence" value="ECO:0007669"/>
    <property type="project" value="UniProtKB-SubCell"/>
</dbReference>
<evidence type="ECO:0000313" key="4">
    <source>
        <dbReference type="EMBL" id="CAF1220176.1"/>
    </source>
</evidence>
<dbReference type="InterPro" id="IPR015403">
    <property type="entry name" value="Mon2/Sec7/BIG1-like_HDS"/>
</dbReference>
<dbReference type="Pfam" id="PF01369">
    <property type="entry name" value="Sec7"/>
    <property type="match status" value="1"/>
</dbReference>
<evidence type="ECO:0000256" key="2">
    <source>
        <dbReference type="ARBA" id="ARBA00022490"/>
    </source>
</evidence>
<keyword evidence="2" id="KW-0963">Cytoplasm</keyword>
<dbReference type="AlphaFoldDB" id="A0A814XTC2"/>
<dbReference type="GO" id="GO:0005085">
    <property type="term" value="F:guanyl-nucleotide exchange factor activity"/>
    <property type="evidence" value="ECO:0007669"/>
    <property type="project" value="InterPro"/>
</dbReference>
<accession>A0A814XTC2</accession>
<name>A0A814XTC2_9BILA</name>
<gene>
    <name evidence="4" type="ORF">JYZ213_LOCUS27957</name>
</gene>
<reference evidence="4" key="1">
    <citation type="submission" date="2021-02" db="EMBL/GenBank/DDBJ databases">
        <authorList>
            <person name="Nowell W R."/>
        </authorList>
    </citation>
    <scope>NUCLEOTIDE SEQUENCE</scope>
</reference>
<dbReference type="InterPro" id="IPR000904">
    <property type="entry name" value="Sec7_dom"/>
</dbReference>
<proteinExistence type="predicted"/>
<evidence type="ECO:0000256" key="1">
    <source>
        <dbReference type="ARBA" id="ARBA00004496"/>
    </source>
</evidence>
<organism evidence="4 5">
    <name type="scientific">Adineta steineri</name>
    <dbReference type="NCBI Taxonomy" id="433720"/>
    <lineage>
        <taxon>Eukaryota</taxon>
        <taxon>Metazoa</taxon>
        <taxon>Spiralia</taxon>
        <taxon>Gnathifera</taxon>
        <taxon>Rotifera</taxon>
        <taxon>Eurotatoria</taxon>
        <taxon>Bdelloidea</taxon>
        <taxon>Adinetida</taxon>
        <taxon>Adinetidae</taxon>
        <taxon>Adineta</taxon>
    </lineage>
</organism>
<protein>
    <recommendedName>
        <fullName evidence="3">SEC7 domain-containing protein</fullName>
    </recommendedName>
</protein>
<dbReference type="PANTHER" id="PTHR10663">
    <property type="entry name" value="GUANYL-NUCLEOTIDE EXCHANGE FACTOR"/>
    <property type="match status" value="1"/>
</dbReference>
<dbReference type="PROSITE" id="PS50190">
    <property type="entry name" value="SEC7"/>
    <property type="match status" value="1"/>
</dbReference>
<dbReference type="EMBL" id="CAJNOG010000397">
    <property type="protein sequence ID" value="CAF1220176.1"/>
    <property type="molecule type" value="Genomic_DNA"/>
</dbReference>
<dbReference type="Gene3D" id="1.10.1000.11">
    <property type="entry name" value="Arf Nucleotide-binding Site Opener,domain 2"/>
    <property type="match status" value="1"/>
</dbReference>
<comment type="subcellular location">
    <subcellularLocation>
        <location evidence="1">Cytoplasm</location>
    </subcellularLocation>
</comment>
<dbReference type="Proteomes" id="UP000663845">
    <property type="component" value="Unassembled WGS sequence"/>
</dbReference>
<dbReference type="PANTHER" id="PTHR10663:SF375">
    <property type="entry name" value="LD29171P"/>
    <property type="match status" value="1"/>
</dbReference>
<dbReference type="SUPFAM" id="SSF48425">
    <property type="entry name" value="Sec7 domain"/>
    <property type="match status" value="1"/>
</dbReference>
<dbReference type="Pfam" id="PF09324">
    <property type="entry name" value="Sec7-like_HDS"/>
    <property type="match status" value="1"/>
</dbReference>
<feature type="domain" description="SEC7" evidence="3">
    <location>
        <begin position="1"/>
        <end position="48"/>
    </location>
</feature>
<dbReference type="GO" id="GO:0032012">
    <property type="term" value="P:regulation of ARF protein signal transduction"/>
    <property type="evidence" value="ECO:0007669"/>
    <property type="project" value="InterPro"/>
</dbReference>
<dbReference type="InterPro" id="IPR023394">
    <property type="entry name" value="Sec7_C_sf"/>
</dbReference>